<keyword evidence="2" id="KW-1185">Reference proteome</keyword>
<accession>A0ACB5SQF4</accession>
<sequence length="263" mass="28967">MPLPTVESFLSGRAARLPLPEETCGICQDALVDTTTTTTTTTTPNILACHRGHPFHHGCLDSHICALSATGRAKDQCPQCRARLFADPAYLAAQSQHWARRVAAWQLAWPVVGEEHAYVAAGGFVVPLHAYEAVLAAWRSAERAVADGDWEGLTAWMERAEEGARMVRQVEWIRETEGVQDVDELGQYMDTEAGRSRVRPWARAVLRRWGESMGSREGGGVGRLDFVQLTSGIFAISNPMLTRMLVYAMEIRGISGFGPVWDS</sequence>
<name>A0ACB5SQF4_9PEZI</name>
<comment type="caution">
    <text evidence="1">The sequence shown here is derived from an EMBL/GenBank/DDBJ whole genome shotgun (WGS) entry which is preliminary data.</text>
</comment>
<evidence type="ECO:0000313" key="2">
    <source>
        <dbReference type="Proteomes" id="UP001165186"/>
    </source>
</evidence>
<protein>
    <submittedName>
        <fullName evidence="1">Uncharacterized protein</fullName>
    </submittedName>
</protein>
<reference evidence="1" key="1">
    <citation type="submission" date="2024-09" db="EMBL/GenBank/DDBJ databases">
        <title>Draft Genome Sequences of Neofusicoccum parvum.</title>
        <authorList>
            <person name="Ashida A."/>
            <person name="Camagna M."/>
            <person name="Tanaka A."/>
            <person name="Takemoto D."/>
        </authorList>
    </citation>
    <scope>NUCLEOTIDE SEQUENCE</scope>
    <source>
        <strain evidence="1">PPO83</strain>
    </source>
</reference>
<dbReference type="EMBL" id="BSXG01000184">
    <property type="protein sequence ID" value="GME52178.1"/>
    <property type="molecule type" value="Genomic_DNA"/>
</dbReference>
<organism evidence="1 2">
    <name type="scientific">Neofusicoccum parvum</name>
    <dbReference type="NCBI Taxonomy" id="310453"/>
    <lineage>
        <taxon>Eukaryota</taxon>
        <taxon>Fungi</taxon>
        <taxon>Dikarya</taxon>
        <taxon>Ascomycota</taxon>
        <taxon>Pezizomycotina</taxon>
        <taxon>Dothideomycetes</taxon>
        <taxon>Dothideomycetes incertae sedis</taxon>
        <taxon>Botryosphaeriales</taxon>
        <taxon>Botryosphaeriaceae</taxon>
        <taxon>Neofusicoccum</taxon>
    </lineage>
</organism>
<proteinExistence type="predicted"/>
<gene>
    <name evidence="1" type="primary">g9429</name>
    <name evidence="1" type="ORF">NpPPO83_00009429</name>
</gene>
<dbReference type="Proteomes" id="UP001165186">
    <property type="component" value="Unassembled WGS sequence"/>
</dbReference>
<evidence type="ECO:0000313" key="1">
    <source>
        <dbReference type="EMBL" id="GME52178.1"/>
    </source>
</evidence>